<dbReference type="AlphaFoldDB" id="A0AAT9GXD8"/>
<dbReference type="RefSeq" id="WP_369617155.1">
    <property type="nucleotide sequence ID" value="NZ_AP031573.1"/>
</dbReference>
<proteinExistence type="predicted"/>
<evidence type="ECO:0008006" key="3">
    <source>
        <dbReference type="Google" id="ProtNLM"/>
    </source>
</evidence>
<organism evidence="2">
    <name type="scientific">Flavobacterium sp. CFS9</name>
    <dbReference type="NCBI Taxonomy" id="3143118"/>
    <lineage>
        <taxon>Bacteria</taxon>
        <taxon>Pseudomonadati</taxon>
        <taxon>Bacteroidota</taxon>
        <taxon>Flavobacteriia</taxon>
        <taxon>Flavobacteriales</taxon>
        <taxon>Flavobacteriaceae</taxon>
        <taxon>Flavobacterium</taxon>
    </lineage>
</organism>
<keyword evidence="1" id="KW-1133">Transmembrane helix</keyword>
<gene>
    <name evidence="2" type="ORF">CFS9_05470</name>
</gene>
<reference evidence="2" key="1">
    <citation type="submission" date="2024-05" db="EMBL/GenBank/DDBJ databases">
        <title>Whole-Genome Sequence of CFS9, a Potential Fish Probiotic Isolated from the Body Surface of Silurus asotus.</title>
        <authorList>
            <person name="Kojima M."/>
            <person name="Tobioka K."/>
            <person name="Yokota K."/>
            <person name="Nakatani H."/>
            <person name="Hori K."/>
            <person name="Tamaru Y."/>
            <person name="Okazaki F."/>
        </authorList>
    </citation>
    <scope>NUCLEOTIDE SEQUENCE</scope>
    <source>
        <strain evidence="2">CFS9</strain>
    </source>
</reference>
<keyword evidence="1" id="KW-0812">Transmembrane</keyword>
<dbReference type="EMBL" id="AP031573">
    <property type="protein sequence ID" value="BFM41906.1"/>
    <property type="molecule type" value="Genomic_DNA"/>
</dbReference>
<feature type="transmembrane region" description="Helical" evidence="1">
    <location>
        <begin position="38"/>
        <end position="56"/>
    </location>
</feature>
<feature type="transmembrane region" description="Helical" evidence="1">
    <location>
        <begin position="12"/>
        <end position="32"/>
    </location>
</feature>
<protein>
    <recommendedName>
        <fullName evidence="3">PH domain-containing protein</fullName>
    </recommendedName>
</protein>
<sequence>MPQIKSRFKILVLFLVSYLTLLPILVVYLSYVSPVAGMVLPVLFLLFIAFFWLTIFRTRAFKVIFTESGLEARSYFGIGKGKVYGWSELDGFVTVFESGKLGISESVFILEKGKRVASISSFYHSNFDKLKISLNENLADLGLAKNTFKEANRELFK</sequence>
<name>A0AAT9GXD8_9FLAO</name>
<evidence type="ECO:0000313" key="2">
    <source>
        <dbReference type="EMBL" id="BFM41906.1"/>
    </source>
</evidence>
<accession>A0AAT9GXD8</accession>
<keyword evidence="1" id="KW-0472">Membrane</keyword>
<evidence type="ECO:0000256" key="1">
    <source>
        <dbReference type="SAM" id="Phobius"/>
    </source>
</evidence>